<evidence type="ECO:0000256" key="1">
    <source>
        <dbReference type="ARBA" id="ARBA00022515"/>
    </source>
</evidence>
<feature type="binding site" evidence="8">
    <location>
        <position position="437"/>
    </location>
    <ligand>
        <name>Zn(2+)</name>
        <dbReference type="ChEBI" id="CHEBI:29105"/>
        <label>1</label>
    </ligand>
</feature>
<dbReference type="InterPro" id="IPR041222">
    <property type="entry name" value="PriA_3primeBD"/>
</dbReference>
<dbReference type="EMBL" id="CP116394">
    <property type="protein sequence ID" value="WCE45137.1"/>
    <property type="molecule type" value="Genomic_DNA"/>
</dbReference>
<dbReference type="PANTHER" id="PTHR30580">
    <property type="entry name" value="PRIMOSOMAL PROTEIN N"/>
    <property type="match status" value="1"/>
</dbReference>
<feature type="binding site" evidence="8">
    <location>
        <position position="399"/>
    </location>
    <ligand>
        <name>Zn(2+)</name>
        <dbReference type="ChEBI" id="CHEBI:29105"/>
        <label>1</label>
    </ligand>
</feature>
<feature type="binding site" evidence="8">
    <location>
        <position position="422"/>
    </location>
    <ligand>
        <name>Zn(2+)</name>
        <dbReference type="ChEBI" id="CHEBI:29105"/>
        <label>2</label>
    </ligand>
</feature>
<dbReference type="GO" id="GO:0043138">
    <property type="term" value="F:3'-5' DNA helicase activity"/>
    <property type="evidence" value="ECO:0007669"/>
    <property type="project" value="TreeGrafter"/>
</dbReference>
<feature type="binding site" evidence="8">
    <location>
        <position position="396"/>
    </location>
    <ligand>
        <name>Zn(2+)</name>
        <dbReference type="ChEBI" id="CHEBI:29105"/>
        <label>1</label>
    </ligand>
</feature>
<dbReference type="InterPro" id="IPR042115">
    <property type="entry name" value="PriA_3primeBD_sf"/>
</dbReference>
<dbReference type="GO" id="GO:0006310">
    <property type="term" value="P:DNA recombination"/>
    <property type="evidence" value="ECO:0007669"/>
    <property type="project" value="InterPro"/>
</dbReference>
<evidence type="ECO:0000256" key="5">
    <source>
        <dbReference type="ARBA" id="ARBA00022833"/>
    </source>
</evidence>
<accession>A0AB38XLA7</accession>
<dbReference type="HAMAP" id="MF_00983">
    <property type="entry name" value="PriA"/>
    <property type="match status" value="1"/>
</dbReference>
<feature type="binding site" evidence="8">
    <location>
        <position position="434"/>
    </location>
    <ligand>
        <name>Zn(2+)</name>
        <dbReference type="ChEBI" id="CHEBI:29105"/>
        <label>1</label>
    </ligand>
</feature>
<keyword evidence="5 8" id="KW-0862">Zinc</keyword>
<comment type="cofactor">
    <cofactor evidence="8">
        <name>Zn(2+)</name>
        <dbReference type="ChEBI" id="CHEBI:29105"/>
    </cofactor>
    <text evidence="8">Binds 2 zinc ions per subunit.</text>
</comment>
<gene>
    <name evidence="8" type="primary">priA</name>
    <name evidence="10" type="ORF">PIG85_05525</name>
</gene>
<dbReference type="InterPro" id="IPR027417">
    <property type="entry name" value="P-loop_NTPase"/>
</dbReference>
<dbReference type="PANTHER" id="PTHR30580:SF0">
    <property type="entry name" value="PRIMOSOMAL PROTEIN N"/>
    <property type="match status" value="1"/>
</dbReference>
<dbReference type="InterPro" id="IPR005259">
    <property type="entry name" value="PriA"/>
</dbReference>
<dbReference type="Proteomes" id="UP001211044">
    <property type="component" value="Chromosome"/>
</dbReference>
<evidence type="ECO:0000259" key="9">
    <source>
        <dbReference type="Pfam" id="PF17764"/>
    </source>
</evidence>
<evidence type="ECO:0000256" key="2">
    <source>
        <dbReference type="ARBA" id="ARBA00022705"/>
    </source>
</evidence>
<dbReference type="GO" id="GO:0003677">
    <property type="term" value="F:DNA binding"/>
    <property type="evidence" value="ECO:0007669"/>
    <property type="project" value="UniProtKB-UniRule"/>
</dbReference>
<evidence type="ECO:0000256" key="8">
    <source>
        <dbReference type="HAMAP-Rule" id="MF_00983"/>
    </source>
</evidence>
<keyword evidence="4 8" id="KW-0547">Nucleotide-binding</keyword>
<comment type="caution">
    <text evidence="8">As this protein does not have any detectable helicase domains, it probably does not have helicase activity.</text>
</comment>
<dbReference type="Gene3D" id="3.40.1440.60">
    <property type="entry name" value="PriA, 3(prime) DNA-binding domain"/>
    <property type="match status" value="1"/>
</dbReference>
<feature type="domain" description="Primosomal protein N' 3' DNA-binding" evidence="9">
    <location>
        <begin position="29"/>
        <end position="126"/>
    </location>
</feature>
<evidence type="ECO:0000313" key="11">
    <source>
        <dbReference type="Proteomes" id="UP001211044"/>
    </source>
</evidence>
<keyword evidence="1 8" id="KW-0639">Primosome</keyword>
<dbReference type="KEGG" id="wne:PIG85_05525"/>
<evidence type="ECO:0000256" key="6">
    <source>
        <dbReference type="ARBA" id="ARBA00022840"/>
    </source>
</evidence>
<dbReference type="GO" id="GO:0006269">
    <property type="term" value="P:DNA replication, synthesis of primer"/>
    <property type="evidence" value="ECO:0007669"/>
    <property type="project" value="UniProtKB-KW"/>
</dbReference>
<evidence type="ECO:0000313" key="10">
    <source>
        <dbReference type="EMBL" id="WCE45137.1"/>
    </source>
</evidence>
<protein>
    <recommendedName>
        <fullName evidence="8">Probable replication restart protein PriA</fullName>
    </recommendedName>
    <alternativeName>
        <fullName evidence="8">Putative ATP-dependent DNA helicase PriA</fullName>
    </alternativeName>
</protein>
<dbReference type="GO" id="GO:0005524">
    <property type="term" value="F:ATP binding"/>
    <property type="evidence" value="ECO:0007669"/>
    <property type="project" value="UniProtKB-UniRule"/>
</dbReference>
<comment type="similarity">
    <text evidence="8">Belongs to the helicase family. PriA subfamily.</text>
</comment>
<keyword evidence="7 8" id="KW-0238">DNA-binding</keyword>
<dbReference type="AlphaFoldDB" id="A0AB38XLA7"/>
<dbReference type="GO" id="GO:0008270">
    <property type="term" value="F:zinc ion binding"/>
    <property type="evidence" value="ECO:0007669"/>
    <property type="project" value="UniProtKB-UniRule"/>
</dbReference>
<dbReference type="RefSeq" id="WP_004805237.1">
    <property type="nucleotide sequence ID" value="NZ_CP116394.1"/>
</dbReference>
<evidence type="ECO:0000256" key="4">
    <source>
        <dbReference type="ARBA" id="ARBA00022741"/>
    </source>
</evidence>
<organism evidence="10 11">
    <name type="scientific">Winkia neuii subsp. anitrata</name>
    <dbReference type="NCBI Taxonomy" id="29318"/>
    <lineage>
        <taxon>Bacteria</taxon>
        <taxon>Bacillati</taxon>
        <taxon>Actinomycetota</taxon>
        <taxon>Actinomycetes</taxon>
        <taxon>Actinomycetales</taxon>
        <taxon>Actinomycetaceae</taxon>
        <taxon>Winkia</taxon>
    </lineage>
</organism>
<dbReference type="Gene3D" id="3.40.50.300">
    <property type="entry name" value="P-loop containing nucleotide triphosphate hydrolases"/>
    <property type="match status" value="1"/>
</dbReference>
<keyword evidence="6 8" id="KW-0067">ATP-binding</keyword>
<feature type="binding site" evidence="8">
    <location>
        <position position="408"/>
    </location>
    <ligand>
        <name>Zn(2+)</name>
        <dbReference type="ChEBI" id="CHEBI:29105"/>
        <label>2</label>
    </ligand>
</feature>
<evidence type="ECO:0000256" key="3">
    <source>
        <dbReference type="ARBA" id="ARBA00022723"/>
    </source>
</evidence>
<dbReference type="GO" id="GO:0006270">
    <property type="term" value="P:DNA replication initiation"/>
    <property type="evidence" value="ECO:0007669"/>
    <property type="project" value="TreeGrafter"/>
</dbReference>
<keyword evidence="3 8" id="KW-0479">Metal-binding</keyword>
<proteinExistence type="inferred from homology"/>
<comment type="subunit">
    <text evidence="8">Component of the replication restart primosome.</text>
</comment>
<keyword evidence="2 8" id="KW-0235">DNA replication</keyword>
<name>A0AB38XLA7_9ACTO</name>
<dbReference type="Pfam" id="PF17764">
    <property type="entry name" value="PriA_3primeBD"/>
    <property type="match status" value="1"/>
</dbReference>
<feature type="binding site" evidence="8">
    <location>
        <position position="405"/>
    </location>
    <ligand>
        <name>Zn(2+)</name>
        <dbReference type="ChEBI" id="CHEBI:29105"/>
        <label>2</label>
    </ligand>
</feature>
<sequence length="664" mass="71304">MIQDALLALPDPTPRTVTVPGVENPVVSVLVDLSVPHLNRPLDYVLDAKTRNAKVGGLVRVNMAGSRHNGWVISRGSTTEHPGRLARIRSVVSTQPLLTDSIYELAVRLSRKYCGSIAGILAEAIPKRHARTEGSFVPNEADFPDLQIRSDVFAGTDSGKALCSRLQAGQSPRALVMGMPPSGEQGWVGQYIALVASTLASKRTALVILPTASQVKYFSTMLEQAGIDHLRMGSGLSDAQRYRAHLVCLSGGTKVVVGTRSAIWAPLSDLGLIAIWDEASDSLEGRRSPYLHARTIAVERAALAQCGLVLGGYARSVEAHMLLESGWCASVTPLREVLRSHTCINEAPTDQELEAYGPSGHMRIPPPAHKLLARGLEHGPVLIQAPREGYVPVTACVDCGSLARCQECSGPLSLSGAGMLSCNWCGKTNPNYHCPECGSARIRSRKVGARRVGEELGRAFPGVTVTVSGAARAVVEEIDAQPRLVVATPGAEPVAERGYFAAVLLDGAATAGRPELWAPTEALRRWFNAAALVRPEGRTLLLGAVDRALAGAFIRWDGPGWARREYEERKTLDLPPVNWMVAVDGGQEAVEELLAQLKESPLQLKYEVLGPLPTSNGVRALLRSHLGEHMQLMTALNGVQASRSAARKQKVRVQVSPADLWSVH</sequence>
<dbReference type="SUPFAM" id="SSF52540">
    <property type="entry name" value="P-loop containing nucleoside triphosphate hydrolases"/>
    <property type="match status" value="1"/>
</dbReference>
<reference evidence="10" key="1">
    <citation type="submission" date="2023-01" db="EMBL/GenBank/DDBJ databases">
        <title>Comparative Genomic Analysis of the Clinically-Derived Winkia Strain NY0527 Provides Evidence into the Taxonomic Reassignment of Winkia neuii and Characterizes Their Virulence Traits.</title>
        <authorList>
            <person name="Cai X."/>
            <person name="Peng Y."/>
            <person name="Li M."/>
            <person name="Qiu Y."/>
            <person name="Wang Y."/>
            <person name="Xu L."/>
            <person name="Hou Q."/>
        </authorList>
    </citation>
    <scope>NUCLEOTIDE SEQUENCE</scope>
    <source>
        <strain evidence="10">NY0527</strain>
    </source>
</reference>
<feature type="binding site" evidence="8">
    <location>
        <position position="425"/>
    </location>
    <ligand>
        <name>Zn(2+)</name>
        <dbReference type="ChEBI" id="CHEBI:29105"/>
        <label>2</label>
    </ligand>
</feature>
<evidence type="ECO:0000256" key="7">
    <source>
        <dbReference type="ARBA" id="ARBA00023125"/>
    </source>
</evidence>
<dbReference type="GO" id="GO:1990077">
    <property type="term" value="C:primosome complex"/>
    <property type="evidence" value="ECO:0007669"/>
    <property type="project" value="UniProtKB-UniRule"/>
</dbReference>
<comment type="function">
    <text evidence="8">Initiates the restart of stalled replication forks, which reloads the replicative helicase on sites other than the origin of replication. Recognizes and binds to abandoned replication forks and remodels them to uncover a helicase loading site. Promotes assembly of the primosome at these replication forks.</text>
</comment>
<dbReference type="GO" id="GO:0006302">
    <property type="term" value="P:double-strand break repair"/>
    <property type="evidence" value="ECO:0007669"/>
    <property type="project" value="InterPro"/>
</dbReference>